<comment type="subunit">
    <text evidence="2 8">Homodimer.</text>
</comment>
<dbReference type="GO" id="GO:0052717">
    <property type="term" value="F:tRNA-specific adenosine-34 deaminase activity"/>
    <property type="evidence" value="ECO:0007669"/>
    <property type="project" value="UniProtKB-UniRule"/>
</dbReference>
<keyword evidence="5 8" id="KW-0378">Hydrolase</keyword>
<dbReference type="GO" id="GO:0002100">
    <property type="term" value="P:tRNA wobble adenosine to inosine editing"/>
    <property type="evidence" value="ECO:0007669"/>
    <property type="project" value="UniProtKB-UniRule"/>
</dbReference>
<dbReference type="GO" id="GO:0008270">
    <property type="term" value="F:zinc ion binding"/>
    <property type="evidence" value="ECO:0007669"/>
    <property type="project" value="UniProtKB-UniRule"/>
</dbReference>
<evidence type="ECO:0000256" key="5">
    <source>
        <dbReference type="ARBA" id="ARBA00022801"/>
    </source>
</evidence>
<evidence type="ECO:0000256" key="2">
    <source>
        <dbReference type="ARBA" id="ARBA00011738"/>
    </source>
</evidence>
<feature type="binding site" evidence="8">
    <location>
        <position position="85"/>
    </location>
    <ligand>
        <name>Zn(2+)</name>
        <dbReference type="ChEBI" id="CHEBI:29105"/>
        <note>catalytic</note>
    </ligand>
</feature>
<dbReference type="CDD" id="cd01285">
    <property type="entry name" value="nucleoside_deaminase"/>
    <property type="match status" value="1"/>
</dbReference>
<sequence>MVTNKHNHYMDLAIQEANKASAIGEVPIGAIIVRNDEVIASAYNRREIDKNPLAHAEILTIECASQVLQGWRLLDCTMYVTLEPCPMCAGAILQSRIPRIVYGATDPKAGCVGSLMNLLNDTRFNHQVEVISGVKRDECSSLLKDFFKKLR</sequence>
<evidence type="ECO:0000256" key="4">
    <source>
        <dbReference type="ARBA" id="ARBA00022723"/>
    </source>
</evidence>
<dbReference type="PROSITE" id="PS00903">
    <property type="entry name" value="CYT_DCMP_DEAMINASES_1"/>
    <property type="match status" value="1"/>
</dbReference>
<dbReference type="InterPro" id="IPR016192">
    <property type="entry name" value="APOBEC/CMP_deaminase_Zn-bd"/>
</dbReference>
<proteinExistence type="inferred from homology"/>
<organism evidence="10 11">
    <name type="scientific">Desulfuribacillus alkaliarsenatis</name>
    <dbReference type="NCBI Taxonomy" id="766136"/>
    <lineage>
        <taxon>Bacteria</taxon>
        <taxon>Bacillati</taxon>
        <taxon>Bacillota</taxon>
        <taxon>Desulfuribacillia</taxon>
        <taxon>Desulfuribacillales</taxon>
        <taxon>Desulfuribacillaceae</taxon>
        <taxon>Desulfuribacillus</taxon>
    </lineage>
</organism>
<feature type="binding site" evidence="8">
    <location>
        <position position="55"/>
    </location>
    <ligand>
        <name>Zn(2+)</name>
        <dbReference type="ChEBI" id="CHEBI:29105"/>
        <note>catalytic</note>
    </ligand>
</feature>
<dbReference type="FunFam" id="3.40.140.10:FF:000005">
    <property type="entry name" value="tRNA-specific adenosine deaminase"/>
    <property type="match status" value="1"/>
</dbReference>
<dbReference type="EC" id="3.5.4.33" evidence="8"/>
<comment type="similarity">
    <text evidence="1">Belongs to the cytidine and deoxycytidylate deaminase family. ADAT2 subfamily.</text>
</comment>
<name>A0A1E5FYR8_9FIRM</name>
<feature type="domain" description="CMP/dCMP-type deaminase" evidence="9">
    <location>
        <begin position="4"/>
        <end position="113"/>
    </location>
</feature>
<evidence type="ECO:0000259" key="9">
    <source>
        <dbReference type="PROSITE" id="PS51747"/>
    </source>
</evidence>
<dbReference type="Gene3D" id="3.40.140.10">
    <property type="entry name" value="Cytidine Deaminase, domain 2"/>
    <property type="match status" value="1"/>
</dbReference>
<dbReference type="Pfam" id="PF14437">
    <property type="entry name" value="MafB19-deam"/>
    <property type="match status" value="1"/>
</dbReference>
<feature type="binding site" evidence="8">
    <location>
        <position position="88"/>
    </location>
    <ligand>
        <name>Zn(2+)</name>
        <dbReference type="ChEBI" id="CHEBI:29105"/>
        <note>catalytic</note>
    </ligand>
</feature>
<evidence type="ECO:0000256" key="1">
    <source>
        <dbReference type="ARBA" id="ARBA00010669"/>
    </source>
</evidence>
<keyword evidence="11" id="KW-1185">Reference proteome</keyword>
<reference evidence="10 11" key="1">
    <citation type="submission" date="2016-09" db="EMBL/GenBank/DDBJ databases">
        <title>Draft genome sequence for the type strain of Desulfuribacillus alkaliarsenatis AHT28, an obligately anaerobic, sulfidogenic bacterium isolated from Russian soda lake sediments.</title>
        <authorList>
            <person name="Abin C.A."/>
            <person name="Hollibaugh J.T."/>
        </authorList>
    </citation>
    <scope>NUCLEOTIDE SEQUENCE [LARGE SCALE GENOMIC DNA]</scope>
    <source>
        <strain evidence="10 11">AHT28</strain>
    </source>
</reference>
<keyword evidence="4 8" id="KW-0479">Metal-binding</keyword>
<evidence type="ECO:0000313" key="10">
    <source>
        <dbReference type="EMBL" id="OEF95723.1"/>
    </source>
</evidence>
<keyword evidence="3 8" id="KW-0819">tRNA processing</keyword>
<evidence type="ECO:0000256" key="8">
    <source>
        <dbReference type="HAMAP-Rule" id="MF_00972"/>
    </source>
</evidence>
<dbReference type="InterPro" id="IPR016193">
    <property type="entry name" value="Cytidine_deaminase-like"/>
</dbReference>
<accession>A0A1E5FYR8</accession>
<gene>
    <name evidence="8" type="primary">tadA</name>
    <name evidence="10" type="ORF">BHF68_11500</name>
</gene>
<keyword evidence="6 8" id="KW-0862">Zinc</keyword>
<dbReference type="EMBL" id="MIJE01000035">
    <property type="protein sequence ID" value="OEF95723.1"/>
    <property type="molecule type" value="Genomic_DNA"/>
</dbReference>
<feature type="active site" description="Proton donor" evidence="8">
    <location>
        <position position="57"/>
    </location>
</feature>
<dbReference type="Proteomes" id="UP000094296">
    <property type="component" value="Unassembled WGS sequence"/>
</dbReference>
<dbReference type="STRING" id="766136.BHF68_11500"/>
<dbReference type="InterPro" id="IPR058535">
    <property type="entry name" value="MafB19-deam"/>
</dbReference>
<dbReference type="InterPro" id="IPR002125">
    <property type="entry name" value="CMP_dCMP_dom"/>
</dbReference>
<dbReference type="OrthoDB" id="9802676at2"/>
<comment type="cofactor">
    <cofactor evidence="8">
        <name>Zn(2+)</name>
        <dbReference type="ChEBI" id="CHEBI:29105"/>
    </cofactor>
    <text evidence="8">Binds 1 zinc ion per subunit.</text>
</comment>
<evidence type="ECO:0000256" key="6">
    <source>
        <dbReference type="ARBA" id="ARBA00022833"/>
    </source>
</evidence>
<dbReference type="PANTHER" id="PTHR11079:SF202">
    <property type="entry name" value="TRNA-SPECIFIC ADENOSINE DEAMINASE"/>
    <property type="match status" value="1"/>
</dbReference>
<comment type="function">
    <text evidence="8">Catalyzes the deamination of adenosine to inosine at the wobble position 34 of tRNA(Arg2).</text>
</comment>
<dbReference type="SUPFAM" id="SSF53927">
    <property type="entry name" value="Cytidine deaminase-like"/>
    <property type="match status" value="1"/>
</dbReference>
<evidence type="ECO:0000313" key="11">
    <source>
        <dbReference type="Proteomes" id="UP000094296"/>
    </source>
</evidence>
<dbReference type="PANTHER" id="PTHR11079">
    <property type="entry name" value="CYTOSINE DEAMINASE FAMILY MEMBER"/>
    <property type="match status" value="1"/>
</dbReference>
<dbReference type="RefSeq" id="WP_069644289.1">
    <property type="nucleotide sequence ID" value="NZ_MIJE01000035.1"/>
</dbReference>
<evidence type="ECO:0000256" key="7">
    <source>
        <dbReference type="ARBA" id="ARBA00048045"/>
    </source>
</evidence>
<dbReference type="PROSITE" id="PS51747">
    <property type="entry name" value="CYT_DCMP_DEAMINASES_2"/>
    <property type="match status" value="1"/>
</dbReference>
<dbReference type="AlphaFoldDB" id="A0A1E5FYR8"/>
<comment type="catalytic activity">
    <reaction evidence="7 8">
        <text>adenosine(34) in tRNA + H2O + H(+) = inosine(34) in tRNA + NH4(+)</text>
        <dbReference type="Rhea" id="RHEA:43168"/>
        <dbReference type="Rhea" id="RHEA-COMP:10373"/>
        <dbReference type="Rhea" id="RHEA-COMP:10374"/>
        <dbReference type="ChEBI" id="CHEBI:15377"/>
        <dbReference type="ChEBI" id="CHEBI:15378"/>
        <dbReference type="ChEBI" id="CHEBI:28938"/>
        <dbReference type="ChEBI" id="CHEBI:74411"/>
        <dbReference type="ChEBI" id="CHEBI:82852"/>
        <dbReference type="EC" id="3.5.4.33"/>
    </reaction>
</comment>
<dbReference type="HAMAP" id="MF_00972">
    <property type="entry name" value="tRNA_aden_deaminase"/>
    <property type="match status" value="1"/>
</dbReference>
<dbReference type="NCBIfam" id="NF008113">
    <property type="entry name" value="PRK10860.1"/>
    <property type="match status" value="1"/>
</dbReference>
<evidence type="ECO:0000256" key="3">
    <source>
        <dbReference type="ARBA" id="ARBA00022694"/>
    </source>
</evidence>
<dbReference type="InterPro" id="IPR028883">
    <property type="entry name" value="tRNA_aden_deaminase"/>
</dbReference>
<protein>
    <recommendedName>
        <fullName evidence="8">tRNA-specific adenosine deaminase</fullName>
        <ecNumber evidence="8">3.5.4.33</ecNumber>
    </recommendedName>
</protein>
<comment type="caution">
    <text evidence="10">The sequence shown here is derived from an EMBL/GenBank/DDBJ whole genome shotgun (WGS) entry which is preliminary data.</text>
</comment>